<dbReference type="AlphaFoldDB" id="A0A554VKI4"/>
<comment type="caution">
    <text evidence="2">The sequence shown here is derived from an EMBL/GenBank/DDBJ whole genome shotgun (WGS) entry which is preliminary data.</text>
</comment>
<gene>
    <name evidence="2" type="ORF">FOF46_12260</name>
</gene>
<evidence type="ECO:0000256" key="1">
    <source>
        <dbReference type="SAM" id="Phobius"/>
    </source>
</evidence>
<reference evidence="2 3" key="1">
    <citation type="submission" date="2019-07" db="EMBL/GenBank/DDBJ databases">
        <title>The draft genome sequence of Aquimarina algiphila M91.</title>
        <authorList>
            <person name="Meng X."/>
        </authorList>
    </citation>
    <scope>NUCLEOTIDE SEQUENCE [LARGE SCALE GENOMIC DNA]</scope>
    <source>
        <strain evidence="2 3">M91</strain>
    </source>
</reference>
<keyword evidence="1" id="KW-0812">Transmembrane</keyword>
<name>A0A554VKI4_9FLAO</name>
<accession>A0A554VKI4</accession>
<sequence>MNYNKFKKIISVLFIVLGTIAVISEISSSVKNYYIQIIGVVFLMSGVFLVNTNVKSKTEVDAYQHVEEEEE</sequence>
<evidence type="ECO:0000313" key="2">
    <source>
        <dbReference type="EMBL" id="TSE08538.1"/>
    </source>
</evidence>
<keyword evidence="1" id="KW-0472">Membrane</keyword>
<proteinExistence type="predicted"/>
<dbReference type="RefSeq" id="WP_109435286.1">
    <property type="nucleotide sequence ID" value="NZ_CANLFO010000020.1"/>
</dbReference>
<keyword evidence="1" id="KW-1133">Transmembrane helix</keyword>
<dbReference type="OrthoDB" id="1164680at2"/>
<feature type="transmembrane region" description="Helical" evidence="1">
    <location>
        <begin position="33"/>
        <end position="50"/>
    </location>
</feature>
<dbReference type="Proteomes" id="UP000318833">
    <property type="component" value="Unassembled WGS sequence"/>
</dbReference>
<dbReference type="EMBL" id="VLNR01000022">
    <property type="protein sequence ID" value="TSE08538.1"/>
    <property type="molecule type" value="Genomic_DNA"/>
</dbReference>
<keyword evidence="3" id="KW-1185">Reference proteome</keyword>
<feature type="transmembrane region" description="Helical" evidence="1">
    <location>
        <begin position="9"/>
        <end position="27"/>
    </location>
</feature>
<protein>
    <submittedName>
        <fullName evidence="2">Uncharacterized protein</fullName>
    </submittedName>
</protein>
<organism evidence="2 3">
    <name type="scientific">Aquimarina algiphila</name>
    <dbReference type="NCBI Taxonomy" id="2047982"/>
    <lineage>
        <taxon>Bacteria</taxon>
        <taxon>Pseudomonadati</taxon>
        <taxon>Bacteroidota</taxon>
        <taxon>Flavobacteriia</taxon>
        <taxon>Flavobacteriales</taxon>
        <taxon>Flavobacteriaceae</taxon>
        <taxon>Aquimarina</taxon>
    </lineage>
</organism>
<evidence type="ECO:0000313" key="3">
    <source>
        <dbReference type="Proteomes" id="UP000318833"/>
    </source>
</evidence>